<organism evidence="2 3">
    <name type="scientific">Penicillium atrosanguineum</name>
    <dbReference type="NCBI Taxonomy" id="1132637"/>
    <lineage>
        <taxon>Eukaryota</taxon>
        <taxon>Fungi</taxon>
        <taxon>Dikarya</taxon>
        <taxon>Ascomycota</taxon>
        <taxon>Pezizomycotina</taxon>
        <taxon>Eurotiomycetes</taxon>
        <taxon>Eurotiomycetidae</taxon>
        <taxon>Eurotiales</taxon>
        <taxon>Aspergillaceae</taxon>
        <taxon>Penicillium</taxon>
    </lineage>
</organism>
<keyword evidence="3" id="KW-1185">Reference proteome</keyword>
<protein>
    <recommendedName>
        <fullName evidence="4">Histone chaperone domain-containing protein</fullName>
    </recommendedName>
</protein>
<dbReference type="Proteomes" id="UP001147746">
    <property type="component" value="Unassembled WGS sequence"/>
</dbReference>
<reference evidence="2" key="1">
    <citation type="submission" date="2022-12" db="EMBL/GenBank/DDBJ databases">
        <authorList>
            <person name="Petersen C."/>
        </authorList>
    </citation>
    <scope>NUCLEOTIDE SEQUENCE</scope>
    <source>
        <strain evidence="2">IBT 21472</strain>
    </source>
</reference>
<evidence type="ECO:0000256" key="1">
    <source>
        <dbReference type="SAM" id="MobiDB-lite"/>
    </source>
</evidence>
<sequence length="74" mass="8102">MSNSAERQPEVVDDDFEDPDLDNNNMADSDEQLAYDDNDAIDKSNITTQGLRHAKPQSSTGYSEPGEDDLPEGA</sequence>
<name>A0A9W9PRR9_9EURO</name>
<dbReference type="AlphaFoldDB" id="A0A9W9PRR9"/>
<evidence type="ECO:0008006" key="4">
    <source>
        <dbReference type="Google" id="ProtNLM"/>
    </source>
</evidence>
<comment type="caution">
    <text evidence="2">The sequence shown here is derived from an EMBL/GenBank/DDBJ whole genome shotgun (WGS) entry which is preliminary data.</text>
</comment>
<feature type="region of interest" description="Disordered" evidence="1">
    <location>
        <begin position="1"/>
        <end position="74"/>
    </location>
</feature>
<evidence type="ECO:0000313" key="3">
    <source>
        <dbReference type="Proteomes" id="UP001147746"/>
    </source>
</evidence>
<feature type="compositionally biased region" description="Polar residues" evidence="1">
    <location>
        <begin position="44"/>
        <end position="62"/>
    </location>
</feature>
<accession>A0A9W9PRR9</accession>
<feature type="compositionally biased region" description="Acidic residues" evidence="1">
    <location>
        <begin position="28"/>
        <end position="39"/>
    </location>
</feature>
<dbReference type="EMBL" id="JAPZBO010000009">
    <property type="protein sequence ID" value="KAJ5303484.1"/>
    <property type="molecule type" value="Genomic_DNA"/>
</dbReference>
<reference evidence="2" key="2">
    <citation type="journal article" date="2023" name="IMA Fungus">
        <title>Comparative genomic study of the Penicillium genus elucidates a diverse pangenome and 15 lateral gene transfer events.</title>
        <authorList>
            <person name="Petersen C."/>
            <person name="Sorensen T."/>
            <person name="Nielsen M.R."/>
            <person name="Sondergaard T.E."/>
            <person name="Sorensen J.L."/>
            <person name="Fitzpatrick D.A."/>
            <person name="Frisvad J.C."/>
            <person name="Nielsen K.L."/>
        </authorList>
    </citation>
    <scope>NUCLEOTIDE SEQUENCE</scope>
    <source>
        <strain evidence="2">IBT 21472</strain>
    </source>
</reference>
<dbReference type="OrthoDB" id="4357148at2759"/>
<feature type="compositionally biased region" description="Acidic residues" evidence="1">
    <location>
        <begin position="65"/>
        <end position="74"/>
    </location>
</feature>
<proteinExistence type="predicted"/>
<evidence type="ECO:0000313" key="2">
    <source>
        <dbReference type="EMBL" id="KAJ5303484.1"/>
    </source>
</evidence>
<feature type="compositionally biased region" description="Acidic residues" evidence="1">
    <location>
        <begin position="11"/>
        <end position="21"/>
    </location>
</feature>
<gene>
    <name evidence="2" type="ORF">N7476_010283</name>
</gene>